<feature type="region of interest" description="Disordered" evidence="8">
    <location>
        <begin position="490"/>
        <end position="509"/>
    </location>
</feature>
<feature type="transmembrane region" description="Helical" evidence="9">
    <location>
        <begin position="64"/>
        <end position="83"/>
    </location>
</feature>
<keyword evidence="2" id="KW-0813">Transport</keyword>
<keyword evidence="7" id="KW-0046">Antibiotic resistance</keyword>
<evidence type="ECO:0000256" key="6">
    <source>
        <dbReference type="ARBA" id="ARBA00023136"/>
    </source>
</evidence>
<dbReference type="PANTHER" id="PTHR42718:SF46">
    <property type="entry name" value="BLR6921 PROTEIN"/>
    <property type="match status" value="1"/>
</dbReference>
<feature type="transmembrane region" description="Helical" evidence="9">
    <location>
        <begin position="242"/>
        <end position="263"/>
    </location>
</feature>
<feature type="transmembrane region" description="Helical" evidence="9">
    <location>
        <begin position="283"/>
        <end position="309"/>
    </location>
</feature>
<feature type="domain" description="Major facilitator superfamily (MFS) profile" evidence="10">
    <location>
        <begin position="29"/>
        <end position="484"/>
    </location>
</feature>
<evidence type="ECO:0000256" key="3">
    <source>
        <dbReference type="ARBA" id="ARBA00022475"/>
    </source>
</evidence>
<feature type="transmembrane region" description="Helical" evidence="9">
    <location>
        <begin position="95"/>
        <end position="114"/>
    </location>
</feature>
<keyword evidence="12" id="KW-1185">Reference proteome</keyword>
<evidence type="ECO:0000256" key="1">
    <source>
        <dbReference type="ARBA" id="ARBA00004651"/>
    </source>
</evidence>
<feature type="transmembrane region" description="Helical" evidence="9">
    <location>
        <begin position="182"/>
        <end position="204"/>
    </location>
</feature>
<proteinExistence type="predicted"/>
<dbReference type="Pfam" id="PF07690">
    <property type="entry name" value="MFS_1"/>
    <property type="match status" value="1"/>
</dbReference>
<name>A0ABY6PSI6_9ACTN</name>
<organism evidence="11 12">
    <name type="scientific">Streptomyces drozdowiczii</name>
    <dbReference type="NCBI Taxonomy" id="202862"/>
    <lineage>
        <taxon>Bacteria</taxon>
        <taxon>Bacillati</taxon>
        <taxon>Actinomycetota</taxon>
        <taxon>Actinomycetes</taxon>
        <taxon>Kitasatosporales</taxon>
        <taxon>Streptomycetaceae</taxon>
        <taxon>Streptomyces</taxon>
    </lineage>
</organism>
<dbReference type="SUPFAM" id="SSF103473">
    <property type="entry name" value="MFS general substrate transporter"/>
    <property type="match status" value="1"/>
</dbReference>
<dbReference type="CDD" id="cd17321">
    <property type="entry name" value="MFS_MMR_MDR_like"/>
    <property type="match status" value="1"/>
</dbReference>
<keyword evidence="4 9" id="KW-0812">Transmembrane</keyword>
<dbReference type="PANTHER" id="PTHR42718">
    <property type="entry name" value="MAJOR FACILITATOR SUPERFAMILY MULTIDRUG TRANSPORTER MFSC"/>
    <property type="match status" value="1"/>
</dbReference>
<feature type="transmembrane region" description="Helical" evidence="9">
    <location>
        <begin position="351"/>
        <end position="370"/>
    </location>
</feature>
<comment type="subcellular location">
    <subcellularLocation>
        <location evidence="1">Cell membrane</location>
        <topology evidence="1">Multi-pass membrane protein</topology>
    </subcellularLocation>
</comment>
<feature type="transmembrane region" description="Helical" evidence="9">
    <location>
        <begin position="30"/>
        <end position="52"/>
    </location>
</feature>
<feature type="transmembrane region" description="Helical" evidence="9">
    <location>
        <begin position="423"/>
        <end position="440"/>
    </location>
</feature>
<dbReference type="RefSeq" id="WP_265542435.1">
    <property type="nucleotide sequence ID" value="NZ_CP098740.1"/>
</dbReference>
<dbReference type="InterPro" id="IPR011701">
    <property type="entry name" value="MFS"/>
</dbReference>
<feature type="transmembrane region" description="Helical" evidence="9">
    <location>
        <begin position="321"/>
        <end position="339"/>
    </location>
</feature>
<dbReference type="PROSITE" id="PS50850">
    <property type="entry name" value="MFS"/>
    <property type="match status" value="1"/>
</dbReference>
<evidence type="ECO:0000256" key="8">
    <source>
        <dbReference type="SAM" id="MobiDB-lite"/>
    </source>
</evidence>
<feature type="transmembrane region" description="Helical" evidence="9">
    <location>
        <begin position="157"/>
        <end position="176"/>
    </location>
</feature>
<evidence type="ECO:0000313" key="11">
    <source>
        <dbReference type="EMBL" id="UZK55047.1"/>
    </source>
</evidence>
<reference evidence="11" key="1">
    <citation type="journal article" date="2022" name="Front. Microbiol.">
        <title>Mirubactin C rescues the lethal effect of cell wall biosynthesis mutations in Bacillus subtilis.</title>
        <authorList>
            <person name="Kepplinger B."/>
            <person name="Wen X."/>
            <person name="Tyler A.R."/>
            <person name="Kim B.Y."/>
            <person name="Brown J."/>
            <person name="Banks P."/>
            <person name="Dashti Y."/>
            <person name="Mackenzie E.S."/>
            <person name="Wills C."/>
            <person name="Kawai Y."/>
            <person name="Waldron K.J."/>
            <person name="Allenby N.E.E."/>
            <person name="Wu L.J."/>
            <person name="Hall M.J."/>
            <person name="Errington J."/>
        </authorList>
    </citation>
    <scope>NUCLEOTIDE SEQUENCE</scope>
    <source>
        <strain evidence="11">MDA8-470</strain>
    </source>
</reference>
<sequence>MRSVTRRAPLEVVAVSRTETAAPHSRWRALAVLCAGQLMVILDGTVVNVALPAVQRDLGFSPSALAWVVNIYLVPFGGLLLLSGRLGDLVGRKRVFVAGLALFTAASLLCGLAQDPATLLASRFVQGVGGAVTSAGTLGMVVTLFPEARERAKAIGVYSFVQSAGGSLGLLAGGVLTQALSWHWIFVINVPIGAVAVLAAGRVLAPERGSGLGRGADAAGALLVTSALMLGVYTIVGTAAHGWASAHTLGLGAAALALLLGFVVRQARAAHPLLPLRVFRSRVVAGAMGIQALMVAGMFSFQFLCVLYVQKVLGYDEIRTGLGLSPVSVAIGALSLGLAPSLIARFGPRTVLLPGLALIAAGLAVLGRVPADGSYAADVLPALLPLGIGFGLAMPSLATLAMSGATPEDSGIASGMFNTMQQIGSAFGLAVLSTLATSHTEALTGDGAPPASALTSGYQLAFRVGAGLVTVALVLAATLLRNAAAPRAASREAESVSVPEVKAPRQPAR</sequence>
<feature type="transmembrane region" description="Helical" evidence="9">
    <location>
        <begin position="120"/>
        <end position="145"/>
    </location>
</feature>
<evidence type="ECO:0000256" key="4">
    <source>
        <dbReference type="ARBA" id="ARBA00022692"/>
    </source>
</evidence>
<evidence type="ECO:0000313" key="12">
    <source>
        <dbReference type="Proteomes" id="UP001164963"/>
    </source>
</evidence>
<keyword evidence="6 9" id="KW-0472">Membrane</keyword>
<dbReference type="InterPro" id="IPR020846">
    <property type="entry name" value="MFS_dom"/>
</dbReference>
<dbReference type="Gene3D" id="1.20.1250.20">
    <property type="entry name" value="MFS general substrate transporter like domains"/>
    <property type="match status" value="1"/>
</dbReference>
<feature type="transmembrane region" description="Helical" evidence="9">
    <location>
        <begin position="216"/>
        <end position="236"/>
    </location>
</feature>
<evidence type="ECO:0000256" key="2">
    <source>
        <dbReference type="ARBA" id="ARBA00022448"/>
    </source>
</evidence>
<dbReference type="InterPro" id="IPR036259">
    <property type="entry name" value="MFS_trans_sf"/>
</dbReference>
<dbReference type="Gene3D" id="1.20.1720.10">
    <property type="entry name" value="Multidrug resistance protein D"/>
    <property type="match status" value="1"/>
</dbReference>
<evidence type="ECO:0000256" key="5">
    <source>
        <dbReference type="ARBA" id="ARBA00022989"/>
    </source>
</evidence>
<protein>
    <submittedName>
        <fullName evidence="11">MFS transporter</fullName>
    </submittedName>
</protein>
<evidence type="ECO:0000256" key="9">
    <source>
        <dbReference type="SAM" id="Phobius"/>
    </source>
</evidence>
<dbReference type="EMBL" id="CP098740">
    <property type="protein sequence ID" value="UZK55047.1"/>
    <property type="molecule type" value="Genomic_DNA"/>
</dbReference>
<evidence type="ECO:0000256" key="7">
    <source>
        <dbReference type="ARBA" id="ARBA00023251"/>
    </source>
</evidence>
<evidence type="ECO:0000259" key="10">
    <source>
        <dbReference type="PROSITE" id="PS50850"/>
    </source>
</evidence>
<feature type="transmembrane region" description="Helical" evidence="9">
    <location>
        <begin position="382"/>
        <end position="402"/>
    </location>
</feature>
<accession>A0ABY6PSI6</accession>
<keyword evidence="5 9" id="KW-1133">Transmembrane helix</keyword>
<gene>
    <name evidence="11" type="ORF">NEH16_13700</name>
</gene>
<feature type="transmembrane region" description="Helical" evidence="9">
    <location>
        <begin position="460"/>
        <end position="480"/>
    </location>
</feature>
<dbReference type="Proteomes" id="UP001164963">
    <property type="component" value="Chromosome"/>
</dbReference>
<keyword evidence="3" id="KW-1003">Cell membrane</keyword>